<sequence length="614" mass="68169">MSSTIEAWIAHVADYTQLRPAVATAPAISCNIPGTLSTTQKRKRKRNDLDSANANLLAPRKAPRSALAAMDPNLVVMPRRLSQQLPPDIKALHFKLHAVKSSMNIIPHQMQDAVKSTDDDLPIYDHFFDSSCSREMSDLIQEFHELTNICQAASRAKALSISEASWNDEVHSRLFREAFRLYSGIRHENVTSARPCQDFLPKHSASGSIMESKLVDYTVHLESAPGSDFETRIARVLDTQPATCQTITQTLYHPVRLRPAAISIETKSGSGNDDDARTQMGIWVSAHFNRQRSLLYSRYGDDAHDIVLPAHLLVVFNVSVMSISYAVARGEEIQIVPGQDIGLPTSLESGYACLAALRHLAAWADGEYRKWVEKYLLGDGNQYDANPMNIKGQDTVTKALEEFHTWIGASWLTSEEKAGNSRTLELLDYACGTGMITKVSTILYFQTPFSILLHPYISQAYGIDASPQMVHTFNARMAEAGLDTTKFSTVVDDLLNDPVRPELLQHSDFDIAVVGLGFHHFDYPSDAAKRLATRLKPGGVLLLIDFMQHTDATGTSSAVKGFEEENMKTIKERAGLVDFAFVLSSATFEMNKEMHRVYIVKKVFFARATKPCGA</sequence>
<keyword evidence="1" id="KW-0808">Transferase</keyword>
<dbReference type="InterPro" id="IPR029063">
    <property type="entry name" value="SAM-dependent_MTases_sf"/>
</dbReference>
<organism evidence="5 6">
    <name type="scientific">Septoria linicola</name>
    <dbReference type="NCBI Taxonomy" id="215465"/>
    <lineage>
        <taxon>Eukaryota</taxon>
        <taxon>Fungi</taxon>
        <taxon>Dikarya</taxon>
        <taxon>Ascomycota</taxon>
        <taxon>Pezizomycotina</taxon>
        <taxon>Dothideomycetes</taxon>
        <taxon>Dothideomycetidae</taxon>
        <taxon>Mycosphaerellales</taxon>
        <taxon>Mycosphaerellaceae</taxon>
        <taxon>Septoria</taxon>
    </lineage>
</organism>
<evidence type="ECO:0000259" key="4">
    <source>
        <dbReference type="Pfam" id="PF20516"/>
    </source>
</evidence>
<name>A0A9Q9B930_9PEZI</name>
<proteinExistence type="predicted"/>
<evidence type="ECO:0000313" key="6">
    <source>
        <dbReference type="Proteomes" id="UP001056384"/>
    </source>
</evidence>
<dbReference type="Gene3D" id="3.40.50.150">
    <property type="entry name" value="Vaccinia Virus protein VP39"/>
    <property type="match status" value="1"/>
</dbReference>
<dbReference type="Proteomes" id="UP001056384">
    <property type="component" value="Chromosome 14"/>
</dbReference>
<dbReference type="PANTHER" id="PTHR43861">
    <property type="entry name" value="TRANS-ACONITATE 2-METHYLTRANSFERASE-RELATED"/>
    <property type="match status" value="1"/>
</dbReference>
<evidence type="ECO:0000259" key="3">
    <source>
        <dbReference type="Pfam" id="PF08242"/>
    </source>
</evidence>
<dbReference type="GO" id="GO:0008757">
    <property type="term" value="F:S-adenosylmethionine-dependent methyltransferase activity"/>
    <property type="evidence" value="ECO:0007669"/>
    <property type="project" value="InterPro"/>
</dbReference>
<feature type="domain" description="PD-(D/E)XK nuclease-like" evidence="4">
    <location>
        <begin position="120"/>
        <end position="369"/>
    </location>
</feature>
<reference evidence="5" key="1">
    <citation type="submission" date="2022-06" db="EMBL/GenBank/DDBJ databases">
        <title>Complete genome sequences of two strains of the flax pathogen Septoria linicola.</title>
        <authorList>
            <person name="Lapalu N."/>
            <person name="Simon A."/>
            <person name="Demenou B."/>
            <person name="Paumier D."/>
            <person name="Guillot M.-P."/>
            <person name="Gout L."/>
            <person name="Valade R."/>
        </authorList>
    </citation>
    <scope>NUCLEOTIDE SEQUENCE</scope>
    <source>
        <strain evidence="5">SE15195</strain>
    </source>
</reference>
<dbReference type="InterPro" id="IPR013217">
    <property type="entry name" value="Methyltransf_12"/>
</dbReference>
<keyword evidence="5" id="KW-0489">Methyltransferase</keyword>
<dbReference type="InterPro" id="IPR046797">
    <property type="entry name" value="PDDEXK_12"/>
</dbReference>
<gene>
    <name evidence="5" type="ORF">Slin15195_G129420</name>
</gene>
<dbReference type="CDD" id="cd02440">
    <property type="entry name" value="AdoMet_MTases"/>
    <property type="match status" value="1"/>
</dbReference>
<evidence type="ECO:0000256" key="2">
    <source>
        <dbReference type="SAM" id="MobiDB-lite"/>
    </source>
</evidence>
<dbReference type="PANTHER" id="PTHR43861:SF3">
    <property type="entry name" value="PUTATIVE (AFU_ORTHOLOGUE AFUA_2G14390)-RELATED"/>
    <property type="match status" value="1"/>
</dbReference>
<dbReference type="AlphaFoldDB" id="A0A9Q9B930"/>
<dbReference type="EMBL" id="CP099431">
    <property type="protein sequence ID" value="USW59623.1"/>
    <property type="molecule type" value="Genomic_DNA"/>
</dbReference>
<dbReference type="Pfam" id="PF08242">
    <property type="entry name" value="Methyltransf_12"/>
    <property type="match status" value="1"/>
</dbReference>
<evidence type="ECO:0000256" key="1">
    <source>
        <dbReference type="ARBA" id="ARBA00022679"/>
    </source>
</evidence>
<protein>
    <submittedName>
        <fullName evidence="5">S-adenosyl-L-methionine-dependent methyltransferase</fullName>
    </submittedName>
</protein>
<dbReference type="Pfam" id="PF20516">
    <property type="entry name" value="PDDEXK_12"/>
    <property type="match status" value="1"/>
</dbReference>
<keyword evidence="6" id="KW-1185">Reference proteome</keyword>
<evidence type="ECO:0000313" key="5">
    <source>
        <dbReference type="EMBL" id="USW59623.1"/>
    </source>
</evidence>
<dbReference type="GO" id="GO:0032259">
    <property type="term" value="P:methylation"/>
    <property type="evidence" value="ECO:0007669"/>
    <property type="project" value="UniProtKB-KW"/>
</dbReference>
<dbReference type="SUPFAM" id="SSF53335">
    <property type="entry name" value="S-adenosyl-L-methionine-dependent methyltransferases"/>
    <property type="match status" value="1"/>
</dbReference>
<feature type="region of interest" description="Disordered" evidence="2">
    <location>
        <begin position="36"/>
        <end position="56"/>
    </location>
</feature>
<accession>A0A9Q9B930</accession>
<feature type="domain" description="Methyltransferase type 12" evidence="3">
    <location>
        <begin position="447"/>
        <end position="541"/>
    </location>
</feature>